<dbReference type="PANTHER" id="PTHR34547:SF1">
    <property type="entry name" value="YACP-LIKE NYN DOMAIN PROTEIN"/>
    <property type="match status" value="1"/>
</dbReference>
<organism evidence="1 2">
    <name type="scientific">candidate division CSSED10-310 bacterium</name>
    <dbReference type="NCBI Taxonomy" id="2855610"/>
    <lineage>
        <taxon>Bacteria</taxon>
        <taxon>Bacteria division CSSED10-310</taxon>
    </lineage>
</organism>
<sequence length="161" mass="18313">MGGNTLIIDGFNVIYSDFQLRAMLEQNLSEAQAQFIDLIEFSFKSKKISIYIVFDGQYFSHHKRCRNISVIYSKASQTADQIIIKLVRKHTSSQSVTVVTSDQGIIHHVQSRRCKVISARAFLSKIAGNSNQPAGDKIPEPKLSPDEVDEWLRIFEHDEEL</sequence>
<name>A0ABV6YZD1_UNCC1</name>
<dbReference type="Pfam" id="PF05991">
    <property type="entry name" value="NYN_YacP"/>
    <property type="match status" value="1"/>
</dbReference>
<protein>
    <submittedName>
        <fullName evidence="1">NYN domain-containing protein</fullName>
    </submittedName>
</protein>
<accession>A0ABV6YZD1</accession>
<proteinExistence type="predicted"/>
<comment type="caution">
    <text evidence="1">The sequence shown here is derived from an EMBL/GenBank/DDBJ whole genome shotgun (WGS) entry which is preliminary data.</text>
</comment>
<dbReference type="Proteomes" id="UP001594351">
    <property type="component" value="Unassembled WGS sequence"/>
</dbReference>
<gene>
    <name evidence="1" type="ORF">ACFL27_15290</name>
</gene>
<dbReference type="EMBL" id="JBHPBY010000201">
    <property type="protein sequence ID" value="MFC1851559.1"/>
    <property type="molecule type" value="Genomic_DNA"/>
</dbReference>
<evidence type="ECO:0000313" key="2">
    <source>
        <dbReference type="Proteomes" id="UP001594351"/>
    </source>
</evidence>
<keyword evidence="2" id="KW-1185">Reference proteome</keyword>
<evidence type="ECO:0000313" key="1">
    <source>
        <dbReference type="EMBL" id="MFC1851559.1"/>
    </source>
</evidence>
<dbReference type="InterPro" id="IPR010298">
    <property type="entry name" value="YacP-like"/>
</dbReference>
<reference evidence="1 2" key="1">
    <citation type="submission" date="2024-09" db="EMBL/GenBank/DDBJ databases">
        <title>Laminarin stimulates single cell rates of sulfate reduction while oxygen inhibits transcriptomic activity in coastal marine sediment.</title>
        <authorList>
            <person name="Lindsay M."/>
            <person name="Orcutt B."/>
            <person name="Emerson D."/>
            <person name="Stepanauskas R."/>
            <person name="D'Angelo T."/>
        </authorList>
    </citation>
    <scope>NUCLEOTIDE SEQUENCE [LARGE SCALE GENOMIC DNA]</scope>
    <source>
        <strain evidence="1">SAG AM-311-K15</strain>
    </source>
</reference>
<dbReference type="PANTHER" id="PTHR34547">
    <property type="entry name" value="YACP-LIKE NYN DOMAIN PROTEIN"/>
    <property type="match status" value="1"/>
</dbReference>